<dbReference type="OrthoDB" id="3917713at2759"/>
<name>A0A2V1D3V8_9PLEO</name>
<gene>
    <name evidence="2" type="ORF">DM02DRAFT_298000</name>
</gene>
<organism evidence="2 3">
    <name type="scientific">Periconia macrospinosa</name>
    <dbReference type="NCBI Taxonomy" id="97972"/>
    <lineage>
        <taxon>Eukaryota</taxon>
        <taxon>Fungi</taxon>
        <taxon>Dikarya</taxon>
        <taxon>Ascomycota</taxon>
        <taxon>Pezizomycotina</taxon>
        <taxon>Dothideomycetes</taxon>
        <taxon>Pleosporomycetidae</taxon>
        <taxon>Pleosporales</taxon>
        <taxon>Massarineae</taxon>
        <taxon>Periconiaceae</taxon>
        <taxon>Periconia</taxon>
    </lineage>
</organism>
<evidence type="ECO:0000313" key="3">
    <source>
        <dbReference type="Proteomes" id="UP000244855"/>
    </source>
</evidence>
<dbReference type="EMBL" id="KZ805712">
    <property type="protein sequence ID" value="PVH92173.1"/>
    <property type="molecule type" value="Genomic_DNA"/>
</dbReference>
<feature type="chain" id="PRO_5015960374" description="CYTH domain-containing protein" evidence="1">
    <location>
        <begin position="21"/>
        <end position="225"/>
    </location>
</feature>
<protein>
    <recommendedName>
        <fullName evidence="4">CYTH domain-containing protein</fullName>
    </recommendedName>
</protein>
<keyword evidence="3" id="KW-1185">Reference proteome</keyword>
<sequence>MKFQAIYAIVLVAIPCLAKGKDKVHLQWSICDCNPQTVLQKLGGDSSDPYKHAPVTYYDTNPPIYTKNGLMFRTKTKKDQEVSVVKVRFAKEKWDVPDTVNCVWDRYGYKTFYTCEKQSPLNGTSLWSDEQVHFVEYYRPVAWKSLVPFGPFPNPKWKLKIKGYKATFDDVAAGPLHLMEIEVKVPKVKGNNTYQAVTEHLRKRGVALCCHQEARTLRLFRAMGY</sequence>
<proteinExistence type="predicted"/>
<dbReference type="Proteomes" id="UP000244855">
    <property type="component" value="Unassembled WGS sequence"/>
</dbReference>
<dbReference type="AlphaFoldDB" id="A0A2V1D3V8"/>
<evidence type="ECO:0000256" key="1">
    <source>
        <dbReference type="SAM" id="SignalP"/>
    </source>
</evidence>
<accession>A0A2V1D3V8</accession>
<reference evidence="2 3" key="1">
    <citation type="journal article" date="2018" name="Sci. Rep.">
        <title>Comparative genomics provides insights into the lifestyle and reveals functional heterogeneity of dark septate endophytic fungi.</title>
        <authorList>
            <person name="Knapp D.G."/>
            <person name="Nemeth J.B."/>
            <person name="Barry K."/>
            <person name="Hainaut M."/>
            <person name="Henrissat B."/>
            <person name="Johnson J."/>
            <person name="Kuo A."/>
            <person name="Lim J.H.P."/>
            <person name="Lipzen A."/>
            <person name="Nolan M."/>
            <person name="Ohm R.A."/>
            <person name="Tamas L."/>
            <person name="Grigoriev I.V."/>
            <person name="Spatafora J.W."/>
            <person name="Nagy L.G."/>
            <person name="Kovacs G.M."/>
        </authorList>
    </citation>
    <scope>NUCLEOTIDE SEQUENCE [LARGE SCALE GENOMIC DNA]</scope>
    <source>
        <strain evidence="2 3">DSE2036</strain>
    </source>
</reference>
<evidence type="ECO:0008006" key="4">
    <source>
        <dbReference type="Google" id="ProtNLM"/>
    </source>
</evidence>
<keyword evidence="1" id="KW-0732">Signal</keyword>
<evidence type="ECO:0000313" key="2">
    <source>
        <dbReference type="EMBL" id="PVH92173.1"/>
    </source>
</evidence>
<feature type="signal peptide" evidence="1">
    <location>
        <begin position="1"/>
        <end position="20"/>
    </location>
</feature>